<feature type="repeat" description="LDL-receptor class B" evidence="13">
    <location>
        <begin position="342"/>
        <end position="384"/>
    </location>
</feature>
<comment type="subcellular location">
    <subcellularLocation>
        <location evidence="1">Membrane</location>
        <topology evidence="1">Single-pass membrane protein</topology>
    </subcellularLocation>
</comment>
<evidence type="ECO:0000256" key="10">
    <source>
        <dbReference type="ARBA" id="ARBA00023170"/>
    </source>
</evidence>
<evidence type="ECO:0000313" key="17">
    <source>
        <dbReference type="EMBL" id="CAI5439951.1"/>
    </source>
</evidence>
<dbReference type="SMART" id="SM00179">
    <property type="entry name" value="EGF_CA"/>
    <property type="match status" value="1"/>
</dbReference>
<evidence type="ECO:0000259" key="15">
    <source>
        <dbReference type="SMART" id="SM00179"/>
    </source>
</evidence>
<protein>
    <recommendedName>
        <fullName evidence="19">EGF-like domain-containing protein</fullName>
    </recommendedName>
</protein>
<dbReference type="SUPFAM" id="SSF57424">
    <property type="entry name" value="LDL receptor-like module"/>
    <property type="match status" value="2"/>
</dbReference>
<dbReference type="Gene3D" id="2.40.128.620">
    <property type="match status" value="1"/>
</dbReference>
<dbReference type="SUPFAM" id="SSF57196">
    <property type="entry name" value="EGF/Laminin"/>
    <property type="match status" value="1"/>
</dbReference>
<dbReference type="PRINTS" id="PR00261">
    <property type="entry name" value="LDLRECEPTOR"/>
</dbReference>
<dbReference type="FunFam" id="4.10.400.10:FF:000244">
    <property type="entry name" value="Serine protease nudel"/>
    <property type="match status" value="1"/>
</dbReference>
<feature type="signal peptide" evidence="14">
    <location>
        <begin position="1"/>
        <end position="20"/>
    </location>
</feature>
<dbReference type="PANTHER" id="PTHR46513">
    <property type="entry name" value="VITELLOGENIN RECEPTOR-LIKE PROTEIN-RELATED-RELATED"/>
    <property type="match status" value="1"/>
</dbReference>
<dbReference type="SMART" id="SM00192">
    <property type="entry name" value="LDLa"/>
    <property type="match status" value="2"/>
</dbReference>
<dbReference type="Pfam" id="PF07645">
    <property type="entry name" value="EGF_CA"/>
    <property type="match status" value="1"/>
</dbReference>
<keyword evidence="2" id="KW-0245">EGF-like domain</keyword>
<feature type="domain" description="EGF-like" evidence="16">
    <location>
        <begin position="563"/>
        <end position="618"/>
    </location>
</feature>
<dbReference type="Gene3D" id="4.10.400.10">
    <property type="entry name" value="Low-density Lipoprotein Receptor"/>
    <property type="match status" value="1"/>
</dbReference>
<dbReference type="InterPro" id="IPR050778">
    <property type="entry name" value="Cueball_EGF_LRP_Nidogen"/>
</dbReference>
<accession>A0A9P1I5G2</accession>
<evidence type="ECO:0000256" key="12">
    <source>
        <dbReference type="PROSITE-ProRule" id="PRU00124"/>
    </source>
</evidence>
<dbReference type="SMART" id="SM00181">
    <property type="entry name" value="EGF"/>
    <property type="match status" value="2"/>
</dbReference>
<feature type="domain" description="EGF-like" evidence="16">
    <location>
        <begin position="257"/>
        <end position="295"/>
    </location>
</feature>
<dbReference type="InterPro" id="IPR000742">
    <property type="entry name" value="EGF"/>
</dbReference>
<evidence type="ECO:0000259" key="16">
    <source>
        <dbReference type="SMART" id="SM00181"/>
    </source>
</evidence>
<dbReference type="GO" id="GO:0042813">
    <property type="term" value="F:Wnt receptor activity"/>
    <property type="evidence" value="ECO:0007669"/>
    <property type="project" value="TreeGrafter"/>
</dbReference>
<comment type="caution">
    <text evidence="12">Lacks conserved residue(s) required for the propagation of feature annotation.</text>
</comment>
<dbReference type="OrthoDB" id="10066840at2759"/>
<evidence type="ECO:0000256" key="14">
    <source>
        <dbReference type="SAM" id="SignalP"/>
    </source>
</evidence>
<dbReference type="InterPro" id="IPR036055">
    <property type="entry name" value="LDL_receptor-like_sf"/>
</dbReference>
<dbReference type="InterPro" id="IPR011042">
    <property type="entry name" value="6-blade_b-propeller_TolB-like"/>
</dbReference>
<evidence type="ECO:0000256" key="13">
    <source>
        <dbReference type="PROSITE-ProRule" id="PRU00461"/>
    </source>
</evidence>
<keyword evidence="10" id="KW-0675">Receptor</keyword>
<keyword evidence="7" id="KW-1133">Transmembrane helix</keyword>
<dbReference type="PANTHER" id="PTHR46513:SF13">
    <property type="entry name" value="EGF-LIKE DOMAIN-CONTAINING PROTEIN"/>
    <property type="match status" value="1"/>
</dbReference>
<comment type="caution">
    <text evidence="17">The sequence shown here is derived from an EMBL/GenBank/DDBJ whole genome shotgun (WGS) entry which is preliminary data.</text>
</comment>
<dbReference type="CDD" id="cd00054">
    <property type="entry name" value="EGF_CA"/>
    <property type="match status" value="1"/>
</dbReference>
<keyword evidence="6" id="KW-0677">Repeat</keyword>
<feature type="disulfide bond" evidence="12">
    <location>
        <begin position="642"/>
        <end position="657"/>
    </location>
</feature>
<keyword evidence="5 14" id="KW-0732">Signal</keyword>
<dbReference type="SMART" id="SM00135">
    <property type="entry name" value="LY"/>
    <property type="match status" value="5"/>
</dbReference>
<evidence type="ECO:0000256" key="3">
    <source>
        <dbReference type="ARBA" id="ARBA00022583"/>
    </source>
</evidence>
<evidence type="ECO:0008006" key="19">
    <source>
        <dbReference type="Google" id="ProtNLM"/>
    </source>
</evidence>
<evidence type="ECO:0000313" key="18">
    <source>
        <dbReference type="Proteomes" id="UP001152747"/>
    </source>
</evidence>
<dbReference type="Proteomes" id="UP001152747">
    <property type="component" value="Unassembled WGS sequence"/>
</dbReference>
<organism evidence="17 18">
    <name type="scientific">Caenorhabditis angaria</name>
    <dbReference type="NCBI Taxonomy" id="860376"/>
    <lineage>
        <taxon>Eukaryota</taxon>
        <taxon>Metazoa</taxon>
        <taxon>Ecdysozoa</taxon>
        <taxon>Nematoda</taxon>
        <taxon>Chromadorea</taxon>
        <taxon>Rhabditida</taxon>
        <taxon>Rhabditina</taxon>
        <taxon>Rhabditomorpha</taxon>
        <taxon>Rhabditoidea</taxon>
        <taxon>Rhabditidae</taxon>
        <taxon>Peloderinae</taxon>
        <taxon>Caenorhabditis</taxon>
    </lineage>
</organism>
<dbReference type="InterPro" id="IPR023415">
    <property type="entry name" value="LDLR_class-A_CS"/>
</dbReference>
<feature type="chain" id="PRO_5040106221" description="EGF-like domain-containing protein" evidence="14">
    <location>
        <begin position="21"/>
        <end position="717"/>
    </location>
</feature>
<dbReference type="Gene3D" id="2.120.10.30">
    <property type="entry name" value="TolB, C-terminal domain"/>
    <property type="match status" value="1"/>
</dbReference>
<dbReference type="InterPro" id="IPR000033">
    <property type="entry name" value="LDLR_classB_rpt"/>
</dbReference>
<sequence>MQIFWTCLAGFLIYPPPAFGAIHFGKQPQQNQAPAPKPIPHPPLQTICDLFEEATALHCIADLVDYADLANNVLHPPLSAVERTCDKFQQYMMCTSGVRPDCRQSRAPNIEKMYETICEPKLAEIMREERECLLEVENDKNIKECFVNKTNTLRDETPDTVIDPTKNYECTVIQAYIDCLLEREEDTCKDAVKIELSFLELLAHRNADTACELNLNATRRGRPEKLEECDENGNDCKCRLPGYYYDLVAKKCLDVDECESRDSQCSQKCRNFAGGFACECDARFYRLAADNRTCERLDASPLWLFFAHGQSVWNISTDGKSFQLQRAGLQKTAMIDVDVKERRLYYADIGANVIERMNIDGTFPQAVQRFDVDGLEGIAVDWIARNLYSLRRSDILVQSLDGRFRRSLYKDVMRLPRSIALHPAKGLMFVTDWSPNAFLAVATLDGSRFQKIITDRITWPNAVACDVYADKIYWADAFLDTIEVANLDGTGRRTIIADAGSVPHVFGLAVADDHLYWTDWTYRGLLRANKHNGENITVLAQTALLPYSLKVFHTSQQPQESSPCERNGCQQLCLLGETAREYAESGEAKDNEGKKAGQNVKCACGEGFELESDGKTCSSNCTASQIECGGSDAKCISKLYLCDGLAQCSNQADELNCPPRICLPGQFQCHDNKKCLPPGGLCDDVVDCADSSDEKYCPQQTAKSFVSKHAPKQFYSN</sequence>
<evidence type="ECO:0000256" key="6">
    <source>
        <dbReference type="ARBA" id="ARBA00022737"/>
    </source>
</evidence>
<keyword evidence="9 12" id="KW-1015">Disulfide bond</keyword>
<dbReference type="GO" id="GO:0017147">
    <property type="term" value="F:Wnt-protein binding"/>
    <property type="evidence" value="ECO:0007669"/>
    <property type="project" value="TreeGrafter"/>
</dbReference>
<evidence type="ECO:0000256" key="4">
    <source>
        <dbReference type="ARBA" id="ARBA00022692"/>
    </source>
</evidence>
<evidence type="ECO:0000256" key="5">
    <source>
        <dbReference type="ARBA" id="ARBA00022729"/>
    </source>
</evidence>
<dbReference type="InterPro" id="IPR049883">
    <property type="entry name" value="NOTCH1_EGF-like"/>
</dbReference>
<dbReference type="SUPFAM" id="SSF63825">
    <property type="entry name" value="YWTD domain"/>
    <property type="match status" value="1"/>
</dbReference>
<dbReference type="GO" id="GO:0006897">
    <property type="term" value="P:endocytosis"/>
    <property type="evidence" value="ECO:0007669"/>
    <property type="project" value="UniProtKB-KW"/>
</dbReference>
<dbReference type="Pfam" id="PF00058">
    <property type="entry name" value="Ldl_recept_b"/>
    <property type="match status" value="2"/>
</dbReference>
<evidence type="ECO:0000256" key="11">
    <source>
        <dbReference type="ARBA" id="ARBA00023180"/>
    </source>
</evidence>
<feature type="repeat" description="LDL-receptor class B" evidence="13">
    <location>
        <begin position="470"/>
        <end position="514"/>
    </location>
</feature>
<keyword evidence="18" id="KW-1185">Reference proteome</keyword>
<evidence type="ECO:0000256" key="2">
    <source>
        <dbReference type="ARBA" id="ARBA00022536"/>
    </source>
</evidence>
<evidence type="ECO:0000256" key="9">
    <source>
        <dbReference type="ARBA" id="ARBA00023157"/>
    </source>
</evidence>
<dbReference type="PROSITE" id="PS50068">
    <property type="entry name" value="LDLRA_2"/>
    <property type="match status" value="2"/>
</dbReference>
<dbReference type="InterPro" id="IPR001881">
    <property type="entry name" value="EGF-like_Ca-bd_dom"/>
</dbReference>
<dbReference type="GO" id="GO:0005886">
    <property type="term" value="C:plasma membrane"/>
    <property type="evidence" value="ECO:0007669"/>
    <property type="project" value="TreeGrafter"/>
</dbReference>
<keyword evidence="3" id="KW-0254">Endocytosis</keyword>
<feature type="disulfide bond" evidence="12">
    <location>
        <begin position="682"/>
        <end position="697"/>
    </location>
</feature>
<dbReference type="PROSITE" id="PS51120">
    <property type="entry name" value="LDLRB"/>
    <property type="match status" value="2"/>
</dbReference>
<keyword evidence="8" id="KW-0472">Membrane</keyword>
<dbReference type="Pfam" id="PF00057">
    <property type="entry name" value="Ldl_recept_a"/>
    <property type="match status" value="2"/>
</dbReference>
<keyword evidence="11" id="KW-0325">Glycoprotein</keyword>
<name>A0A9P1I5G2_9PELO</name>
<evidence type="ECO:0000256" key="1">
    <source>
        <dbReference type="ARBA" id="ARBA00004167"/>
    </source>
</evidence>
<dbReference type="CDD" id="cd00112">
    <property type="entry name" value="LDLa"/>
    <property type="match status" value="2"/>
</dbReference>
<dbReference type="PROSITE" id="PS01187">
    <property type="entry name" value="EGF_CA"/>
    <property type="match status" value="1"/>
</dbReference>
<dbReference type="InterPro" id="IPR018097">
    <property type="entry name" value="EGF_Ca-bd_CS"/>
</dbReference>
<dbReference type="AlphaFoldDB" id="A0A9P1I5G2"/>
<evidence type="ECO:0000256" key="7">
    <source>
        <dbReference type="ARBA" id="ARBA00022989"/>
    </source>
</evidence>
<dbReference type="Gene3D" id="2.10.25.10">
    <property type="entry name" value="Laminin"/>
    <property type="match status" value="1"/>
</dbReference>
<dbReference type="EMBL" id="CANHGI010000001">
    <property type="protein sequence ID" value="CAI5439951.1"/>
    <property type="molecule type" value="Genomic_DNA"/>
</dbReference>
<gene>
    <name evidence="17" type="ORF">CAMP_LOCUS2588</name>
</gene>
<dbReference type="GO" id="GO:0005509">
    <property type="term" value="F:calcium ion binding"/>
    <property type="evidence" value="ECO:0007669"/>
    <property type="project" value="InterPro"/>
</dbReference>
<keyword evidence="4" id="KW-0812">Transmembrane</keyword>
<proteinExistence type="predicted"/>
<evidence type="ECO:0000256" key="8">
    <source>
        <dbReference type="ARBA" id="ARBA00023136"/>
    </source>
</evidence>
<feature type="domain" description="EGF-like calcium-binding" evidence="15">
    <location>
        <begin position="254"/>
        <end position="295"/>
    </location>
</feature>
<dbReference type="GO" id="GO:0060070">
    <property type="term" value="P:canonical Wnt signaling pathway"/>
    <property type="evidence" value="ECO:0007669"/>
    <property type="project" value="TreeGrafter"/>
</dbReference>
<dbReference type="PROSITE" id="PS01209">
    <property type="entry name" value="LDLRA_1"/>
    <property type="match status" value="1"/>
</dbReference>
<dbReference type="FunFam" id="2.120.10.30:FF:000241">
    <property type="entry name" value="Low-density lipoprotein receptor-related protein 6"/>
    <property type="match status" value="1"/>
</dbReference>
<reference evidence="17" key="1">
    <citation type="submission" date="2022-11" db="EMBL/GenBank/DDBJ databases">
        <authorList>
            <person name="Kikuchi T."/>
        </authorList>
    </citation>
    <scope>NUCLEOTIDE SEQUENCE</scope>
    <source>
        <strain evidence="17">PS1010</strain>
    </source>
</reference>
<dbReference type="InterPro" id="IPR002172">
    <property type="entry name" value="LDrepeatLR_classA_rpt"/>
</dbReference>